<dbReference type="PROSITE" id="PS51257">
    <property type="entry name" value="PROKAR_LIPOPROTEIN"/>
    <property type="match status" value="1"/>
</dbReference>
<comment type="caution">
    <text evidence="2">The sequence shown here is derived from an EMBL/GenBank/DDBJ whole genome shotgun (WGS) entry which is preliminary data.</text>
</comment>
<dbReference type="EMBL" id="JAGGKI010000005">
    <property type="protein sequence ID" value="MBP1893489.1"/>
    <property type="molecule type" value="Genomic_DNA"/>
</dbReference>
<dbReference type="RefSeq" id="WP_167324073.1">
    <property type="nucleotide sequence ID" value="NZ_CP139098.1"/>
</dbReference>
<keyword evidence="3" id="KW-1185">Reference proteome</keyword>
<reference evidence="2 3" key="1">
    <citation type="submission" date="2021-03" db="EMBL/GenBank/DDBJ databases">
        <title>Genomic Encyclopedia of Type Strains, Phase IV (KMG-IV): sequencing the most valuable type-strain genomes for metagenomic binning, comparative biology and taxonomic classification.</title>
        <authorList>
            <person name="Goeker M."/>
        </authorList>
    </citation>
    <scope>NUCLEOTIDE SEQUENCE [LARGE SCALE GENOMIC DNA]</scope>
    <source>
        <strain evidence="2 3">DSM 15596</strain>
    </source>
</reference>
<feature type="signal peptide" evidence="1">
    <location>
        <begin position="1"/>
        <end position="22"/>
    </location>
</feature>
<organism evidence="2 3">
    <name type="scientific">Paenibacillus lactis</name>
    <dbReference type="NCBI Taxonomy" id="228574"/>
    <lineage>
        <taxon>Bacteria</taxon>
        <taxon>Bacillati</taxon>
        <taxon>Bacillota</taxon>
        <taxon>Bacilli</taxon>
        <taxon>Bacillales</taxon>
        <taxon>Paenibacillaceae</taxon>
        <taxon>Paenibacillus</taxon>
    </lineage>
</organism>
<gene>
    <name evidence="2" type="ORF">J2Z18_002591</name>
</gene>
<feature type="chain" id="PRO_5046425195" description="DUF4625 domain-containing protein" evidence="1">
    <location>
        <begin position="23"/>
        <end position="153"/>
    </location>
</feature>
<protein>
    <recommendedName>
        <fullName evidence="4">DUF4625 domain-containing protein</fullName>
    </recommendedName>
</protein>
<proteinExistence type="predicted"/>
<name>A0ABS4FB56_9BACL</name>
<dbReference type="Proteomes" id="UP000706926">
    <property type="component" value="Unassembled WGS sequence"/>
</dbReference>
<accession>A0ABS4FB56</accession>
<keyword evidence="1" id="KW-0732">Signal</keyword>
<evidence type="ECO:0000313" key="3">
    <source>
        <dbReference type="Proteomes" id="UP000706926"/>
    </source>
</evidence>
<evidence type="ECO:0008006" key="4">
    <source>
        <dbReference type="Google" id="ProtNLM"/>
    </source>
</evidence>
<evidence type="ECO:0000256" key="1">
    <source>
        <dbReference type="SAM" id="SignalP"/>
    </source>
</evidence>
<sequence>MKRHLFIILFLSVFVFSSCSNKEPNNSTPSEPMPLDPFPIELSARLSIYSVDVGNKEAFIKLIMTVNRNTELHRNVELQYKIYSLHDGKQTEKLNKTILDEEIDLHVKEEIIEDIYLTDLGKYKIEIDAQYESWGQNKFFTLSFDEQGINITQ</sequence>
<evidence type="ECO:0000313" key="2">
    <source>
        <dbReference type="EMBL" id="MBP1893489.1"/>
    </source>
</evidence>
<dbReference type="GeneID" id="95404579"/>